<keyword evidence="2" id="KW-1185">Reference proteome</keyword>
<reference evidence="2" key="1">
    <citation type="journal article" date="2023" name="G3 (Bethesda)">
        <title>Genome assembly and association tests identify interacting loci associated with vigor, precocity, and sex in interspecific pistachio rootstocks.</title>
        <authorList>
            <person name="Palmer W."/>
            <person name="Jacygrad E."/>
            <person name="Sagayaradj S."/>
            <person name="Cavanaugh K."/>
            <person name="Han R."/>
            <person name="Bertier L."/>
            <person name="Beede B."/>
            <person name="Kafkas S."/>
            <person name="Golino D."/>
            <person name="Preece J."/>
            <person name="Michelmore R."/>
        </authorList>
    </citation>
    <scope>NUCLEOTIDE SEQUENCE [LARGE SCALE GENOMIC DNA]</scope>
</reference>
<proteinExistence type="predicted"/>
<evidence type="ECO:0000313" key="1">
    <source>
        <dbReference type="EMBL" id="KAJ0035542.1"/>
    </source>
</evidence>
<organism evidence="1 2">
    <name type="scientific">Pistacia integerrima</name>
    <dbReference type="NCBI Taxonomy" id="434235"/>
    <lineage>
        <taxon>Eukaryota</taxon>
        <taxon>Viridiplantae</taxon>
        <taxon>Streptophyta</taxon>
        <taxon>Embryophyta</taxon>
        <taxon>Tracheophyta</taxon>
        <taxon>Spermatophyta</taxon>
        <taxon>Magnoliopsida</taxon>
        <taxon>eudicotyledons</taxon>
        <taxon>Gunneridae</taxon>
        <taxon>Pentapetalae</taxon>
        <taxon>rosids</taxon>
        <taxon>malvids</taxon>
        <taxon>Sapindales</taxon>
        <taxon>Anacardiaceae</taxon>
        <taxon>Pistacia</taxon>
    </lineage>
</organism>
<name>A0ACC0YHD8_9ROSI</name>
<sequence>MCCMVTPIEEEDWELTKINSWLNERSSLPFGGKLLPISWLTENLRIENGPKWMENLLKKIEKSFKYVFETPSNNEKFRSALYKAKSMGIQMTTFHSLVPLTWHSKGFKTLEKAVAFKEAFCVLEQIDPDFESINLSKQEWDEAIVAFECAKVLKDVAESLSESKYTTSNVYFPKVCFLYMKLLQWEKGNNFYVSEIASYIREKYFNKYWSTFELALVIAIVLDPRFKLDIVECWYKDIYGYDEAKRHFKEITDDVKTVYFKYAKGPTMFDAMGRPCSSSQNTSAQQELDHYLKEPKFPSIEEFDILAWWCDNSANFPTLARMASDFLAIPISNTGISDPPSLKVEFQNIFYSKSLDVEIRNALICAKSWLESPQKN</sequence>
<accession>A0ACC0YHD8</accession>
<evidence type="ECO:0000313" key="2">
    <source>
        <dbReference type="Proteomes" id="UP001163603"/>
    </source>
</evidence>
<dbReference type="EMBL" id="CM047742">
    <property type="protein sequence ID" value="KAJ0035542.1"/>
    <property type="molecule type" value="Genomic_DNA"/>
</dbReference>
<dbReference type="Proteomes" id="UP001163603">
    <property type="component" value="Chromosome 7"/>
</dbReference>
<protein>
    <submittedName>
        <fullName evidence="1">Uncharacterized protein</fullName>
    </submittedName>
</protein>
<gene>
    <name evidence="1" type="ORF">Pint_25916</name>
</gene>
<comment type="caution">
    <text evidence="1">The sequence shown here is derived from an EMBL/GenBank/DDBJ whole genome shotgun (WGS) entry which is preliminary data.</text>
</comment>